<evidence type="ECO:0000256" key="3">
    <source>
        <dbReference type="ARBA" id="ARBA00022729"/>
    </source>
</evidence>
<dbReference type="Gene3D" id="3.40.190.10">
    <property type="entry name" value="Periplasmic binding protein-like II"/>
    <property type="match status" value="2"/>
</dbReference>
<dbReference type="Proteomes" id="UP001500016">
    <property type="component" value="Unassembled WGS sequence"/>
</dbReference>
<evidence type="ECO:0000259" key="5">
    <source>
        <dbReference type="SMART" id="SM00062"/>
    </source>
</evidence>
<sequence length="243" mass="26149">MTIAVRDDLPGIGLRTPDGRYRGFDIDVATYLAKRLGVAADDIEWKPTVPAERENVLTRGDADLVIATYSITPERKRKVDFVGPYFLAHQDLLVRAGDGSIDSAEDLNDKKLCSVTGSTSAQNVKNTLAPEADLQEFSSPSECLTGLENKAVDALTNDDAILAGFAARKESRGKFRLTGLGLSDEKYGVGVAKGQEELRADVTRALRKMVADGTWKRSVREHFGGAGYEAEAAPKLTETGTGG</sequence>
<comment type="caution">
    <text evidence="6">The sequence shown here is derived from an EMBL/GenBank/DDBJ whole genome shotgun (WGS) entry which is preliminary data.</text>
</comment>
<keyword evidence="7" id="KW-1185">Reference proteome</keyword>
<proteinExistence type="inferred from homology"/>
<evidence type="ECO:0000256" key="2">
    <source>
        <dbReference type="ARBA" id="ARBA00022448"/>
    </source>
</evidence>
<keyword evidence="3" id="KW-0732">Signal</keyword>
<dbReference type="CDD" id="cd13690">
    <property type="entry name" value="PBP2_GluB"/>
    <property type="match status" value="1"/>
</dbReference>
<organism evidence="6 7">
    <name type="scientific">Streptomyces albiaxialis</name>
    <dbReference type="NCBI Taxonomy" id="329523"/>
    <lineage>
        <taxon>Bacteria</taxon>
        <taxon>Bacillati</taxon>
        <taxon>Actinomycetota</taxon>
        <taxon>Actinomycetes</taxon>
        <taxon>Kitasatosporales</taxon>
        <taxon>Streptomycetaceae</taxon>
        <taxon>Streptomyces</taxon>
    </lineage>
</organism>
<feature type="domain" description="Solute-binding protein family 3/N-terminal" evidence="5">
    <location>
        <begin position="2"/>
        <end position="226"/>
    </location>
</feature>
<name>A0ABN2WRT7_9ACTN</name>
<evidence type="ECO:0000313" key="7">
    <source>
        <dbReference type="Proteomes" id="UP001500016"/>
    </source>
</evidence>
<accession>A0ABN2WRT7</accession>
<dbReference type="InterPro" id="IPR051455">
    <property type="entry name" value="Bact_solute-bind_prot3"/>
</dbReference>
<dbReference type="EMBL" id="BAAAPE010000016">
    <property type="protein sequence ID" value="GAA2096816.1"/>
    <property type="molecule type" value="Genomic_DNA"/>
</dbReference>
<dbReference type="Pfam" id="PF00497">
    <property type="entry name" value="SBP_bac_3"/>
    <property type="match status" value="1"/>
</dbReference>
<evidence type="ECO:0000313" key="6">
    <source>
        <dbReference type="EMBL" id="GAA2096816.1"/>
    </source>
</evidence>
<dbReference type="PANTHER" id="PTHR30085:SF6">
    <property type="entry name" value="ABC TRANSPORTER GLUTAMINE-BINDING PROTEIN GLNH"/>
    <property type="match status" value="1"/>
</dbReference>
<dbReference type="PANTHER" id="PTHR30085">
    <property type="entry name" value="AMINO ACID ABC TRANSPORTER PERMEASE"/>
    <property type="match status" value="1"/>
</dbReference>
<dbReference type="InterPro" id="IPR018313">
    <property type="entry name" value="SBP_3_CS"/>
</dbReference>
<comment type="similarity">
    <text evidence="1 4">Belongs to the bacterial solute-binding protein 3 family.</text>
</comment>
<gene>
    <name evidence="6" type="ORF">GCM10009801_66670</name>
</gene>
<evidence type="ECO:0000256" key="1">
    <source>
        <dbReference type="ARBA" id="ARBA00010333"/>
    </source>
</evidence>
<evidence type="ECO:0000256" key="4">
    <source>
        <dbReference type="RuleBase" id="RU003744"/>
    </source>
</evidence>
<keyword evidence="2" id="KW-0813">Transport</keyword>
<dbReference type="SUPFAM" id="SSF53850">
    <property type="entry name" value="Periplasmic binding protein-like II"/>
    <property type="match status" value="1"/>
</dbReference>
<reference evidence="6 7" key="1">
    <citation type="journal article" date="2019" name="Int. J. Syst. Evol. Microbiol.">
        <title>The Global Catalogue of Microorganisms (GCM) 10K type strain sequencing project: providing services to taxonomists for standard genome sequencing and annotation.</title>
        <authorList>
            <consortium name="The Broad Institute Genomics Platform"/>
            <consortium name="The Broad Institute Genome Sequencing Center for Infectious Disease"/>
            <person name="Wu L."/>
            <person name="Ma J."/>
        </authorList>
    </citation>
    <scope>NUCLEOTIDE SEQUENCE [LARGE SCALE GENOMIC DNA]</scope>
    <source>
        <strain evidence="6 7">JCM 15478</strain>
    </source>
</reference>
<protein>
    <submittedName>
        <fullName evidence="6">Glutamate ABC transporter substrate-binding protein</fullName>
    </submittedName>
</protein>
<dbReference type="InterPro" id="IPR001638">
    <property type="entry name" value="Solute-binding_3/MltF_N"/>
</dbReference>
<dbReference type="SMART" id="SM00062">
    <property type="entry name" value="PBPb"/>
    <property type="match status" value="1"/>
</dbReference>
<dbReference type="PROSITE" id="PS01039">
    <property type="entry name" value="SBP_BACTERIAL_3"/>
    <property type="match status" value="1"/>
</dbReference>